<proteinExistence type="predicted"/>
<name>A0A7C8MKN3_9PEZI</name>
<organism evidence="1 2">
    <name type="scientific">Xylaria multiplex</name>
    <dbReference type="NCBI Taxonomy" id="323545"/>
    <lineage>
        <taxon>Eukaryota</taxon>
        <taxon>Fungi</taxon>
        <taxon>Dikarya</taxon>
        <taxon>Ascomycota</taxon>
        <taxon>Pezizomycotina</taxon>
        <taxon>Sordariomycetes</taxon>
        <taxon>Xylariomycetidae</taxon>
        <taxon>Xylariales</taxon>
        <taxon>Xylariaceae</taxon>
        <taxon>Xylaria</taxon>
    </lineage>
</organism>
<reference evidence="1 2" key="1">
    <citation type="submission" date="2019-12" db="EMBL/GenBank/DDBJ databases">
        <title>Draft genome sequence of the ascomycete Xylaria multiplex DSM 110363.</title>
        <authorList>
            <person name="Buettner E."/>
            <person name="Kellner H."/>
        </authorList>
    </citation>
    <scope>NUCLEOTIDE SEQUENCE [LARGE SCALE GENOMIC DNA]</scope>
    <source>
        <strain evidence="1 2">DSM 110363</strain>
    </source>
</reference>
<dbReference type="Proteomes" id="UP000481858">
    <property type="component" value="Unassembled WGS sequence"/>
</dbReference>
<dbReference type="InParanoid" id="A0A7C8MKN3"/>
<comment type="caution">
    <text evidence="1">The sequence shown here is derived from an EMBL/GenBank/DDBJ whole genome shotgun (WGS) entry which is preliminary data.</text>
</comment>
<evidence type="ECO:0000313" key="2">
    <source>
        <dbReference type="Proteomes" id="UP000481858"/>
    </source>
</evidence>
<protein>
    <submittedName>
        <fullName evidence="1">Uncharacterized protein</fullName>
    </submittedName>
</protein>
<keyword evidence="2" id="KW-1185">Reference proteome</keyword>
<dbReference type="EMBL" id="WUBL01000136">
    <property type="protein sequence ID" value="KAF2964788.1"/>
    <property type="molecule type" value="Genomic_DNA"/>
</dbReference>
<sequence>MVHEATVNQSVRLATGGYGFLLGPDEKFKNRKKLGPSTSNAAAGCCKCFLLEACARDGQPANENLRSLSVAPFNAQIELCGQSARATLAQMYPLSPFRPDWS</sequence>
<dbReference type="AlphaFoldDB" id="A0A7C8MKN3"/>
<gene>
    <name evidence="1" type="ORF">GQX73_g8772</name>
</gene>
<evidence type="ECO:0000313" key="1">
    <source>
        <dbReference type="EMBL" id="KAF2964788.1"/>
    </source>
</evidence>
<accession>A0A7C8MKN3</accession>